<evidence type="ECO:0000256" key="2">
    <source>
        <dbReference type="ARBA" id="ARBA00022692"/>
    </source>
</evidence>
<keyword evidence="4 5" id="KW-0472">Membrane</keyword>
<evidence type="ECO:0000313" key="8">
    <source>
        <dbReference type="Proteomes" id="UP000759131"/>
    </source>
</evidence>
<evidence type="ECO:0000256" key="4">
    <source>
        <dbReference type="ARBA" id="ARBA00023136"/>
    </source>
</evidence>
<dbReference type="PANTHER" id="PTHR22950:SF349">
    <property type="entry name" value="AMINO ACID TRANSPORTER TRANSMEMBRANE DOMAIN-CONTAINING PROTEIN"/>
    <property type="match status" value="1"/>
</dbReference>
<keyword evidence="2 5" id="KW-0812">Transmembrane</keyword>
<dbReference type="GO" id="GO:0005774">
    <property type="term" value="C:vacuolar membrane"/>
    <property type="evidence" value="ECO:0007669"/>
    <property type="project" value="TreeGrafter"/>
</dbReference>
<feature type="domain" description="Amino acid transporter transmembrane" evidence="6">
    <location>
        <begin position="2"/>
        <end position="203"/>
    </location>
</feature>
<reference evidence="7" key="1">
    <citation type="submission" date="2020-11" db="EMBL/GenBank/DDBJ databases">
        <authorList>
            <person name="Tran Van P."/>
        </authorList>
    </citation>
    <scope>NUCLEOTIDE SEQUENCE</scope>
</reference>
<accession>A0A7R9LJQ5</accession>
<dbReference type="OrthoDB" id="1684102at2759"/>
<protein>
    <recommendedName>
        <fullName evidence="6">Amino acid transporter transmembrane domain-containing protein</fullName>
    </recommendedName>
</protein>
<dbReference type="Proteomes" id="UP000759131">
    <property type="component" value="Unassembled WGS sequence"/>
</dbReference>
<dbReference type="EMBL" id="OC880348">
    <property type="protein sequence ID" value="CAD7641724.1"/>
    <property type="molecule type" value="Genomic_DNA"/>
</dbReference>
<feature type="transmembrane region" description="Helical" evidence="5">
    <location>
        <begin position="122"/>
        <end position="139"/>
    </location>
</feature>
<name>A0A7R9LJQ5_9ACAR</name>
<gene>
    <name evidence="7" type="ORF">OSB1V03_LOCUS18793</name>
</gene>
<feature type="transmembrane region" description="Helical" evidence="5">
    <location>
        <begin position="31"/>
        <end position="54"/>
    </location>
</feature>
<feature type="transmembrane region" description="Helical" evidence="5">
    <location>
        <begin position="79"/>
        <end position="101"/>
    </location>
</feature>
<feature type="transmembrane region" description="Helical" evidence="5">
    <location>
        <begin position="145"/>
        <end position="165"/>
    </location>
</feature>
<sequence length="213" mass="23598">MGTAIYAFEGIGLVLPLQKEMREPDSFGGSVGVLNTGMTVVACLYTAVGFFGYLKFGDKVLGSITLNLPAEPLYETCRLMFALAIFLSYAIQFYVPFNIIWPSVQYRFKLKADTKKTRFVELLLRAFLVASTFALAAAIPRLDLFISLVGALSSSCLALIFPPIIEMATKWDDRNVNWWLLSTKNISIFLVGIIGFFTGTYASLEDILKALKS</sequence>
<evidence type="ECO:0000256" key="5">
    <source>
        <dbReference type="SAM" id="Phobius"/>
    </source>
</evidence>
<dbReference type="InterPro" id="IPR013057">
    <property type="entry name" value="AA_transpt_TM"/>
</dbReference>
<proteinExistence type="predicted"/>
<dbReference type="GO" id="GO:0015179">
    <property type="term" value="F:L-amino acid transmembrane transporter activity"/>
    <property type="evidence" value="ECO:0007669"/>
    <property type="project" value="TreeGrafter"/>
</dbReference>
<organism evidence="7">
    <name type="scientific">Medioppia subpectinata</name>
    <dbReference type="NCBI Taxonomy" id="1979941"/>
    <lineage>
        <taxon>Eukaryota</taxon>
        <taxon>Metazoa</taxon>
        <taxon>Ecdysozoa</taxon>
        <taxon>Arthropoda</taxon>
        <taxon>Chelicerata</taxon>
        <taxon>Arachnida</taxon>
        <taxon>Acari</taxon>
        <taxon>Acariformes</taxon>
        <taxon>Sarcoptiformes</taxon>
        <taxon>Oribatida</taxon>
        <taxon>Brachypylina</taxon>
        <taxon>Oppioidea</taxon>
        <taxon>Oppiidae</taxon>
        <taxon>Medioppia</taxon>
    </lineage>
</organism>
<feature type="transmembrane region" description="Helical" evidence="5">
    <location>
        <begin position="186"/>
        <end position="204"/>
    </location>
</feature>
<dbReference type="AlphaFoldDB" id="A0A7R9LJQ5"/>
<dbReference type="EMBL" id="CAJPIZ010025773">
    <property type="protein sequence ID" value="CAG2118843.1"/>
    <property type="molecule type" value="Genomic_DNA"/>
</dbReference>
<keyword evidence="3 5" id="KW-1133">Transmembrane helix</keyword>
<dbReference type="Pfam" id="PF01490">
    <property type="entry name" value="Aa_trans"/>
    <property type="match status" value="1"/>
</dbReference>
<dbReference type="PANTHER" id="PTHR22950">
    <property type="entry name" value="AMINO ACID TRANSPORTER"/>
    <property type="match status" value="1"/>
</dbReference>
<evidence type="ECO:0000313" key="7">
    <source>
        <dbReference type="EMBL" id="CAD7641724.1"/>
    </source>
</evidence>
<keyword evidence="8" id="KW-1185">Reference proteome</keyword>
<evidence type="ECO:0000259" key="6">
    <source>
        <dbReference type="Pfam" id="PF01490"/>
    </source>
</evidence>
<comment type="subcellular location">
    <subcellularLocation>
        <location evidence="1">Membrane</location>
        <topology evidence="1">Multi-pass membrane protein</topology>
    </subcellularLocation>
</comment>
<evidence type="ECO:0000256" key="1">
    <source>
        <dbReference type="ARBA" id="ARBA00004141"/>
    </source>
</evidence>
<evidence type="ECO:0000256" key="3">
    <source>
        <dbReference type="ARBA" id="ARBA00022989"/>
    </source>
</evidence>